<dbReference type="InterPro" id="IPR001128">
    <property type="entry name" value="Cyt_P450"/>
</dbReference>
<keyword evidence="6 13" id="KW-0479">Metal-binding</keyword>
<keyword evidence="15" id="KW-1133">Transmembrane helix</keyword>
<dbReference type="InterPro" id="IPR002401">
    <property type="entry name" value="Cyt_P450_E_grp-I"/>
</dbReference>
<dbReference type="GO" id="GO:0005506">
    <property type="term" value="F:iron ion binding"/>
    <property type="evidence" value="ECO:0007669"/>
    <property type="project" value="InterPro"/>
</dbReference>
<dbReference type="GO" id="GO:0020037">
    <property type="term" value="F:heme binding"/>
    <property type="evidence" value="ECO:0007669"/>
    <property type="project" value="InterPro"/>
</dbReference>
<evidence type="ECO:0000256" key="4">
    <source>
        <dbReference type="ARBA" id="ARBA00010617"/>
    </source>
</evidence>
<evidence type="ECO:0000256" key="2">
    <source>
        <dbReference type="ARBA" id="ARBA00004174"/>
    </source>
</evidence>
<keyword evidence="16" id="KW-1185">Reference proteome</keyword>
<dbReference type="GO" id="GO:0005789">
    <property type="term" value="C:endoplasmic reticulum membrane"/>
    <property type="evidence" value="ECO:0007669"/>
    <property type="project" value="UniProtKB-SubCell"/>
</dbReference>
<evidence type="ECO:0000256" key="12">
    <source>
        <dbReference type="ARBA" id="ARBA00023136"/>
    </source>
</evidence>
<dbReference type="PANTHER" id="PTHR24289">
    <property type="entry name" value="STEROID 17-ALPHA-HYDROXYLASE/17,20 LYASE"/>
    <property type="match status" value="1"/>
</dbReference>
<keyword evidence="10 13" id="KW-0408">Iron</keyword>
<feature type="binding site" description="axial binding residue" evidence="13">
    <location>
        <position position="442"/>
    </location>
    <ligand>
        <name>heme</name>
        <dbReference type="ChEBI" id="CHEBI:30413"/>
    </ligand>
    <ligandPart>
        <name>Fe</name>
        <dbReference type="ChEBI" id="CHEBI:18248"/>
    </ligandPart>
</feature>
<dbReference type="RefSeq" id="XP_022334283.1">
    <property type="nucleotide sequence ID" value="XM_022478575.1"/>
</dbReference>
<comment type="similarity">
    <text evidence="4 14">Belongs to the cytochrome P450 family.</text>
</comment>
<sequence>MLLTLLNVQTLLVGLTVVLLVYYIRRRMLYHLPPGPWSLPFIGNYEVYTKPLVHRVVNELSKKYGPVVQFYFGPVPMVFLNNYEVVMEALVKKKTDFAGRPPSTTFSMISEGYKNISMAPYSPMWNYHRRVAMKALRNYLQGNLLEQLTQDNMIKVMNIMAAEKGPFKLKSHLDNIVFYQVYTLCFGEKKEIGDPDVEFLIREKDIVNDNLANGLREDMLPFLKDVFPSKRYLAIKGVLDRAYPFIYKLLREHKETFDPNRIRDLTDHLLMARSEAEQSGEDEALEKLSDTYLMQTVSDIFFAGVDTTRLTLNWFLCFMSGLPEIQAKCQEEIDNKIGRRCPSIADRQILPYNEACLYETMRAGVIAGLGLPHSTICDTQVGGYDVPKDTVVIINQFALHRDPKYWTNPEKFDPLRYLDDNGKMDHTKLDSWLPFSAGRRVCLGESIAKPEILMMCVHLLQRFHISLPEGVKPNFDGVHRDVLGTETPPDDLEIVVKERFK</sequence>
<keyword evidence="9 14" id="KW-0560">Oxidoreductase</keyword>
<evidence type="ECO:0000313" key="16">
    <source>
        <dbReference type="Proteomes" id="UP000694844"/>
    </source>
</evidence>
<name>A0A8B8E251_CRAVI</name>
<dbReference type="Gene3D" id="1.10.630.10">
    <property type="entry name" value="Cytochrome P450"/>
    <property type="match status" value="1"/>
</dbReference>
<comment type="cofactor">
    <cofactor evidence="1 13">
        <name>heme</name>
        <dbReference type="ChEBI" id="CHEBI:30413"/>
    </cofactor>
</comment>
<dbReference type="GeneID" id="111131167"/>
<dbReference type="InterPro" id="IPR036396">
    <property type="entry name" value="Cyt_P450_sf"/>
</dbReference>
<evidence type="ECO:0000256" key="7">
    <source>
        <dbReference type="ARBA" id="ARBA00022824"/>
    </source>
</evidence>
<evidence type="ECO:0000313" key="19">
    <source>
        <dbReference type="RefSeq" id="XP_022334299.1"/>
    </source>
</evidence>
<evidence type="ECO:0000256" key="13">
    <source>
        <dbReference type="PIRSR" id="PIRSR602401-1"/>
    </source>
</evidence>
<evidence type="ECO:0000256" key="14">
    <source>
        <dbReference type="RuleBase" id="RU000461"/>
    </source>
</evidence>
<accession>A0A8B8E251</accession>
<evidence type="ECO:0000256" key="1">
    <source>
        <dbReference type="ARBA" id="ARBA00001971"/>
    </source>
</evidence>
<evidence type="ECO:0000313" key="18">
    <source>
        <dbReference type="RefSeq" id="XP_022334290.1"/>
    </source>
</evidence>
<evidence type="ECO:0000313" key="17">
    <source>
        <dbReference type="RefSeq" id="XP_022334283.1"/>
    </source>
</evidence>
<reference evidence="16" key="1">
    <citation type="submission" date="2024-06" db="UniProtKB">
        <authorList>
            <consortium name="RefSeq"/>
        </authorList>
    </citation>
    <scope>NUCLEOTIDE SEQUENCE [LARGE SCALE GENOMIC DNA]</scope>
</reference>
<evidence type="ECO:0000256" key="5">
    <source>
        <dbReference type="ARBA" id="ARBA00022617"/>
    </source>
</evidence>
<evidence type="ECO:0000256" key="6">
    <source>
        <dbReference type="ARBA" id="ARBA00022723"/>
    </source>
</evidence>
<evidence type="ECO:0000256" key="15">
    <source>
        <dbReference type="SAM" id="Phobius"/>
    </source>
</evidence>
<dbReference type="RefSeq" id="XP_022334290.1">
    <property type="nucleotide sequence ID" value="XM_022478582.1"/>
</dbReference>
<keyword evidence="11 14" id="KW-0503">Monooxygenase</keyword>
<dbReference type="AlphaFoldDB" id="A0A8B8E251"/>
<gene>
    <name evidence="17 18 19" type="primary">LOC111131167</name>
</gene>
<keyword evidence="15" id="KW-0812">Transmembrane</keyword>
<protein>
    <submittedName>
        <fullName evidence="17 18">Steroid 17-alpha-hydroxylase/17,20 lyase-like</fullName>
    </submittedName>
</protein>
<dbReference type="KEGG" id="cvn:111131167"/>
<dbReference type="OrthoDB" id="639466at2759"/>
<dbReference type="FunFam" id="1.10.630.10:FF:000238">
    <property type="entry name" value="Cytochrome P450 2A6"/>
    <property type="match status" value="1"/>
</dbReference>
<dbReference type="PRINTS" id="PR00385">
    <property type="entry name" value="P450"/>
</dbReference>
<keyword evidence="8" id="KW-0492">Microsome</keyword>
<dbReference type="GO" id="GO:0004508">
    <property type="term" value="F:steroid 17-alpha-monooxygenase activity"/>
    <property type="evidence" value="ECO:0007669"/>
    <property type="project" value="TreeGrafter"/>
</dbReference>
<evidence type="ECO:0000256" key="10">
    <source>
        <dbReference type="ARBA" id="ARBA00023004"/>
    </source>
</evidence>
<dbReference type="GO" id="GO:0042446">
    <property type="term" value="P:hormone biosynthetic process"/>
    <property type="evidence" value="ECO:0007669"/>
    <property type="project" value="TreeGrafter"/>
</dbReference>
<dbReference type="PROSITE" id="PS00086">
    <property type="entry name" value="CYTOCHROME_P450"/>
    <property type="match status" value="1"/>
</dbReference>
<dbReference type="PANTHER" id="PTHR24289:SF1">
    <property type="entry name" value="STEROID 17-ALPHA-HYDROXYLASE_17,20 LYASE"/>
    <property type="match status" value="1"/>
</dbReference>
<keyword evidence="5 13" id="KW-0349">Heme</keyword>
<dbReference type="Proteomes" id="UP000694844">
    <property type="component" value="Chromosome 1"/>
</dbReference>
<dbReference type="GO" id="GO:0042448">
    <property type="term" value="P:progesterone metabolic process"/>
    <property type="evidence" value="ECO:0007669"/>
    <property type="project" value="TreeGrafter"/>
</dbReference>
<dbReference type="Pfam" id="PF00067">
    <property type="entry name" value="p450"/>
    <property type="match status" value="1"/>
</dbReference>
<reference evidence="17 18" key="2">
    <citation type="submission" date="2025-04" db="UniProtKB">
        <authorList>
            <consortium name="RefSeq"/>
        </authorList>
    </citation>
    <scope>IDENTIFICATION</scope>
    <source>
        <tissue evidence="17 18">Whole sample</tissue>
    </source>
</reference>
<comment type="subcellular location">
    <subcellularLocation>
        <location evidence="3">Endoplasmic reticulum membrane</location>
        <topology evidence="3">Peripheral membrane protein</topology>
    </subcellularLocation>
    <subcellularLocation>
        <location evidence="2">Microsome membrane</location>
        <topology evidence="2">Peripheral membrane protein</topology>
    </subcellularLocation>
</comment>
<organism evidence="16 18">
    <name type="scientific">Crassostrea virginica</name>
    <name type="common">Eastern oyster</name>
    <dbReference type="NCBI Taxonomy" id="6565"/>
    <lineage>
        <taxon>Eukaryota</taxon>
        <taxon>Metazoa</taxon>
        <taxon>Spiralia</taxon>
        <taxon>Lophotrochozoa</taxon>
        <taxon>Mollusca</taxon>
        <taxon>Bivalvia</taxon>
        <taxon>Autobranchia</taxon>
        <taxon>Pteriomorphia</taxon>
        <taxon>Ostreida</taxon>
        <taxon>Ostreoidea</taxon>
        <taxon>Ostreidae</taxon>
        <taxon>Crassostrea</taxon>
    </lineage>
</organism>
<keyword evidence="7" id="KW-0256">Endoplasmic reticulum</keyword>
<evidence type="ECO:0000256" key="9">
    <source>
        <dbReference type="ARBA" id="ARBA00023002"/>
    </source>
</evidence>
<dbReference type="InterPro" id="IPR017972">
    <property type="entry name" value="Cyt_P450_CS"/>
</dbReference>
<evidence type="ECO:0000256" key="3">
    <source>
        <dbReference type="ARBA" id="ARBA00004406"/>
    </source>
</evidence>
<evidence type="ECO:0000256" key="11">
    <source>
        <dbReference type="ARBA" id="ARBA00023033"/>
    </source>
</evidence>
<dbReference type="RefSeq" id="XP_022334299.1">
    <property type="nucleotide sequence ID" value="XM_022478591.1"/>
</dbReference>
<keyword evidence="12 15" id="KW-0472">Membrane</keyword>
<proteinExistence type="inferred from homology"/>
<feature type="transmembrane region" description="Helical" evidence="15">
    <location>
        <begin position="6"/>
        <end position="24"/>
    </location>
</feature>
<evidence type="ECO:0000256" key="8">
    <source>
        <dbReference type="ARBA" id="ARBA00022848"/>
    </source>
</evidence>
<dbReference type="PRINTS" id="PR00463">
    <property type="entry name" value="EP450I"/>
</dbReference>
<dbReference type="SUPFAM" id="SSF48264">
    <property type="entry name" value="Cytochrome P450"/>
    <property type="match status" value="1"/>
</dbReference>